<keyword evidence="6" id="KW-0560">Oxidoreductase</keyword>
<keyword evidence="13" id="KW-1185">Reference proteome</keyword>
<feature type="domain" description="Vitamin K epoxide reductase" evidence="11">
    <location>
        <begin position="4"/>
        <end position="66"/>
    </location>
</feature>
<dbReference type="InterPro" id="IPR038354">
    <property type="entry name" value="VKOR_sf"/>
</dbReference>
<keyword evidence="7 10" id="KW-0472">Membrane</keyword>
<sequence length="80" mass="8668">MSKGFPIADAGLGAVTYILDILTGIIGDQRRWRTMPWLVLLFGLLIVPLGAVSVGFIIIQPTVIGRSARSALSKRRSRSC</sequence>
<evidence type="ECO:0000313" key="13">
    <source>
        <dbReference type="Proteomes" id="UP000321085"/>
    </source>
</evidence>
<evidence type="ECO:0000256" key="4">
    <source>
        <dbReference type="ARBA" id="ARBA00022719"/>
    </source>
</evidence>
<feature type="transmembrane region" description="Helical" evidence="10">
    <location>
        <begin position="7"/>
        <end position="26"/>
    </location>
</feature>
<keyword evidence="9" id="KW-0676">Redox-active center</keyword>
<evidence type="ECO:0000256" key="6">
    <source>
        <dbReference type="ARBA" id="ARBA00023002"/>
    </source>
</evidence>
<dbReference type="GO" id="GO:0016491">
    <property type="term" value="F:oxidoreductase activity"/>
    <property type="evidence" value="ECO:0007669"/>
    <property type="project" value="UniProtKB-KW"/>
</dbReference>
<dbReference type="GO" id="GO:0048038">
    <property type="term" value="F:quinone binding"/>
    <property type="evidence" value="ECO:0007669"/>
    <property type="project" value="UniProtKB-KW"/>
</dbReference>
<evidence type="ECO:0000313" key="12">
    <source>
        <dbReference type="EMBL" id="GEO17366.1"/>
    </source>
</evidence>
<name>A0A512BZH8_9HYPH</name>
<proteinExistence type="inferred from homology"/>
<protein>
    <recommendedName>
        <fullName evidence="11">Vitamin K epoxide reductase domain-containing protein</fullName>
    </recommendedName>
</protein>
<dbReference type="Pfam" id="PF07884">
    <property type="entry name" value="VKOR"/>
    <property type="match status" value="1"/>
</dbReference>
<keyword evidence="3 10" id="KW-0812">Transmembrane</keyword>
<evidence type="ECO:0000256" key="8">
    <source>
        <dbReference type="ARBA" id="ARBA00023157"/>
    </source>
</evidence>
<dbReference type="InterPro" id="IPR012932">
    <property type="entry name" value="VKOR"/>
</dbReference>
<gene>
    <name evidence="12" type="ORF">MAE02_50620</name>
</gene>
<feature type="transmembrane region" description="Helical" evidence="10">
    <location>
        <begin position="38"/>
        <end position="59"/>
    </location>
</feature>
<comment type="similarity">
    <text evidence="2">Belongs to the VKOR family.</text>
</comment>
<dbReference type="EMBL" id="BJYU01000102">
    <property type="protein sequence ID" value="GEO17366.1"/>
    <property type="molecule type" value="Genomic_DNA"/>
</dbReference>
<dbReference type="RefSeq" id="WP_246690494.1">
    <property type="nucleotide sequence ID" value="NZ_BJYU01000102.1"/>
</dbReference>
<comment type="caution">
    <text evidence="12">The sequence shown here is derived from an EMBL/GenBank/DDBJ whole genome shotgun (WGS) entry which is preliminary data.</text>
</comment>
<evidence type="ECO:0000256" key="1">
    <source>
        <dbReference type="ARBA" id="ARBA00004141"/>
    </source>
</evidence>
<evidence type="ECO:0000259" key="11">
    <source>
        <dbReference type="Pfam" id="PF07884"/>
    </source>
</evidence>
<keyword evidence="8" id="KW-1015">Disulfide bond</keyword>
<dbReference type="Proteomes" id="UP000321085">
    <property type="component" value="Unassembled WGS sequence"/>
</dbReference>
<evidence type="ECO:0000256" key="10">
    <source>
        <dbReference type="SAM" id="Phobius"/>
    </source>
</evidence>
<evidence type="ECO:0000256" key="7">
    <source>
        <dbReference type="ARBA" id="ARBA00023136"/>
    </source>
</evidence>
<dbReference type="Gene3D" id="1.20.1440.130">
    <property type="entry name" value="VKOR domain"/>
    <property type="match status" value="1"/>
</dbReference>
<keyword evidence="4" id="KW-0874">Quinone</keyword>
<dbReference type="AlphaFoldDB" id="A0A512BZH8"/>
<evidence type="ECO:0000256" key="3">
    <source>
        <dbReference type="ARBA" id="ARBA00022692"/>
    </source>
</evidence>
<reference evidence="12 13" key="1">
    <citation type="submission" date="2019-07" db="EMBL/GenBank/DDBJ databases">
        <title>Whole genome shotgun sequence of Microvirga aerophila NBRC 106136.</title>
        <authorList>
            <person name="Hosoyama A."/>
            <person name="Uohara A."/>
            <person name="Ohji S."/>
            <person name="Ichikawa N."/>
        </authorList>
    </citation>
    <scope>NUCLEOTIDE SEQUENCE [LARGE SCALE GENOMIC DNA]</scope>
    <source>
        <strain evidence="12 13">NBRC 106136</strain>
    </source>
</reference>
<comment type="subcellular location">
    <subcellularLocation>
        <location evidence="1">Membrane</location>
        <topology evidence="1">Multi-pass membrane protein</topology>
    </subcellularLocation>
</comment>
<evidence type="ECO:0000256" key="9">
    <source>
        <dbReference type="ARBA" id="ARBA00023284"/>
    </source>
</evidence>
<accession>A0A512BZH8</accession>
<keyword evidence="5 10" id="KW-1133">Transmembrane helix</keyword>
<organism evidence="12 13">
    <name type="scientific">Microvirga aerophila</name>
    <dbReference type="NCBI Taxonomy" id="670291"/>
    <lineage>
        <taxon>Bacteria</taxon>
        <taxon>Pseudomonadati</taxon>
        <taxon>Pseudomonadota</taxon>
        <taxon>Alphaproteobacteria</taxon>
        <taxon>Hyphomicrobiales</taxon>
        <taxon>Methylobacteriaceae</taxon>
        <taxon>Microvirga</taxon>
    </lineage>
</organism>
<evidence type="ECO:0000256" key="2">
    <source>
        <dbReference type="ARBA" id="ARBA00006214"/>
    </source>
</evidence>
<evidence type="ECO:0000256" key="5">
    <source>
        <dbReference type="ARBA" id="ARBA00022989"/>
    </source>
</evidence>
<dbReference type="GO" id="GO:0016020">
    <property type="term" value="C:membrane"/>
    <property type="evidence" value="ECO:0007669"/>
    <property type="project" value="UniProtKB-SubCell"/>
</dbReference>